<name>F3YWF9_DESAF</name>
<evidence type="ECO:0000313" key="3">
    <source>
        <dbReference type="Proteomes" id="UP000007844"/>
    </source>
</evidence>
<dbReference type="KEGG" id="daf:Desaf_0997"/>
<dbReference type="HOGENOM" id="CLU_1924160_0_0_7"/>
<keyword evidence="3" id="KW-1185">Reference proteome</keyword>
<accession>F3YWF9</accession>
<feature type="transmembrane region" description="Helical" evidence="1">
    <location>
        <begin position="67"/>
        <end position="86"/>
    </location>
</feature>
<dbReference type="Proteomes" id="UP000007844">
    <property type="component" value="Chromosome"/>
</dbReference>
<keyword evidence="1" id="KW-0472">Membrane</keyword>
<protein>
    <submittedName>
        <fullName evidence="2">Uncharacterized protein</fullName>
    </submittedName>
</protein>
<feature type="transmembrane region" description="Helical" evidence="1">
    <location>
        <begin position="41"/>
        <end position="60"/>
    </location>
</feature>
<feature type="transmembrane region" description="Helical" evidence="1">
    <location>
        <begin position="17"/>
        <end position="35"/>
    </location>
</feature>
<feature type="transmembrane region" description="Helical" evidence="1">
    <location>
        <begin position="98"/>
        <end position="119"/>
    </location>
</feature>
<gene>
    <name evidence="2" type="ORF">Desaf_0997</name>
</gene>
<evidence type="ECO:0000256" key="1">
    <source>
        <dbReference type="SAM" id="Phobius"/>
    </source>
</evidence>
<dbReference type="STRING" id="690850.Desaf_0997"/>
<keyword evidence="1" id="KW-0812">Transmembrane</keyword>
<dbReference type="AlphaFoldDB" id="F3YWF9"/>
<organism evidence="2 3">
    <name type="scientific">Desulfocurvibacter africanus subsp. africanus str. Walvis Bay</name>
    <dbReference type="NCBI Taxonomy" id="690850"/>
    <lineage>
        <taxon>Bacteria</taxon>
        <taxon>Pseudomonadati</taxon>
        <taxon>Thermodesulfobacteriota</taxon>
        <taxon>Desulfovibrionia</taxon>
        <taxon>Desulfovibrionales</taxon>
        <taxon>Desulfovibrionaceae</taxon>
        <taxon>Desulfocurvibacter</taxon>
    </lineage>
</organism>
<proteinExistence type="predicted"/>
<evidence type="ECO:0000313" key="2">
    <source>
        <dbReference type="EMBL" id="EGJ49345.1"/>
    </source>
</evidence>
<sequence length="131" mass="14984">MNSIQTELPRIIRIAKWLAWGSVLAFLIKLSSLLLLAPSSVLGNILSLDPIILFCFFLYVRRRIMVNWLLILVIVYNFANILMSMLPLGSMGFYSPRSIIFISFVQYSLIATAYGLLLTREARSFFTKKKS</sequence>
<reference evidence="2 3" key="1">
    <citation type="journal article" date="2011" name="J. Bacteriol.">
        <title>Genome sequence of the mercury-methylating and pleomorphic Desulfovibrio africanus Strain Walvis Bay.</title>
        <authorList>
            <person name="Brown S.D."/>
            <person name="Wall J.D."/>
            <person name="Kucken A.M."/>
            <person name="Gilmour C.C."/>
            <person name="Podar M."/>
            <person name="Brandt C.C."/>
            <person name="Teshima H."/>
            <person name="Detter J.C."/>
            <person name="Han C.S."/>
            <person name="Land M.L."/>
            <person name="Lucas S."/>
            <person name="Han J."/>
            <person name="Pennacchio L."/>
            <person name="Nolan M."/>
            <person name="Pitluck S."/>
            <person name="Woyke T."/>
            <person name="Goodwin L."/>
            <person name="Palumbo A.V."/>
            <person name="Elias D.A."/>
        </authorList>
    </citation>
    <scope>NUCLEOTIDE SEQUENCE [LARGE SCALE GENOMIC DNA]</scope>
    <source>
        <strain evidence="2 3">Walvis Bay</strain>
    </source>
</reference>
<keyword evidence="1" id="KW-1133">Transmembrane helix</keyword>
<dbReference type="EMBL" id="CP003221">
    <property type="protein sequence ID" value="EGJ49345.1"/>
    <property type="molecule type" value="Genomic_DNA"/>
</dbReference>